<evidence type="ECO:0000313" key="1">
    <source>
        <dbReference type="EMBL" id="AGB27580.1"/>
    </source>
</evidence>
<protein>
    <recommendedName>
        <fullName evidence="3">DUF3737 family protein</fullName>
    </recommendedName>
</protein>
<dbReference type="EMBL" id="CP003368">
    <property type="protein sequence ID" value="AGB27580.1"/>
    <property type="molecule type" value="Genomic_DNA"/>
</dbReference>
<sequence length="289" mass="33198">MAGAKHQQAMEIIKDKKYGGERPLFGAKQVRLENIEITDGESGIKCCEDLECDNSRFYGKYPWWHVDRSLITNCYFAEGSRSAIWYSNDMVMKDSVIDGPKFFREMKNLSLERVKINDADETFWRVDGLKLKDVELHEGTYPFMFSKNIYVDGLVSDAKYVFQYCKNVEVHHAKITTKDSFWECNNVAVYDSELNGEYLAWHSKNVKLVRCHIGGEQPLCYMDHVVLEDCTFDVECDRAFEDSTNIQADIRGAITNIKNPVSGTIVADEIGSVTYDEYAKGHDCHIQTR</sequence>
<reference evidence="2" key="1">
    <citation type="submission" date="2012-02" db="EMBL/GenBank/DDBJ databases">
        <title>Complete sequence of chromosome 1 of Prevotella dentalis DSM 3688.</title>
        <authorList>
            <person name="Lucas S."/>
            <person name="Copeland A."/>
            <person name="Lapidus A."/>
            <person name="Glavina del Rio T."/>
            <person name="Dalin E."/>
            <person name="Tice H."/>
            <person name="Bruce D."/>
            <person name="Goodwin L."/>
            <person name="Pitluck S."/>
            <person name="Peters L."/>
            <person name="Mikhailova N."/>
            <person name="Chertkov O."/>
            <person name="Kyrpides N."/>
            <person name="Mavromatis K."/>
            <person name="Ivanova N."/>
            <person name="Brettin T."/>
            <person name="Detter J.C."/>
            <person name="Han C."/>
            <person name="Larimer F."/>
            <person name="Land M."/>
            <person name="Hauser L."/>
            <person name="Markowitz V."/>
            <person name="Cheng J.-F."/>
            <person name="Hugenholtz P."/>
            <person name="Woyke T."/>
            <person name="Wu D."/>
            <person name="Gronow S."/>
            <person name="Wellnitz S."/>
            <person name="Brambilla E."/>
            <person name="Klenk H.-P."/>
            <person name="Eisen J.A."/>
        </authorList>
    </citation>
    <scope>NUCLEOTIDE SEQUENCE [LARGE SCALE GENOMIC DNA]</scope>
    <source>
        <strain evidence="2">ATCC 49559 / DSM 3688 / JCM 13448 / NCTC 12043 / ES 2772</strain>
    </source>
</reference>
<organism evidence="1 2">
    <name type="scientific">Prevotella dentalis (strain ATCC 49559 / DSM 3688 / JCM 13448 / NCTC 12043 / ES 2772)</name>
    <name type="common">Mitsuokella dentalis</name>
    <dbReference type="NCBI Taxonomy" id="908937"/>
    <lineage>
        <taxon>Bacteria</taxon>
        <taxon>Pseudomonadati</taxon>
        <taxon>Bacteroidota</taxon>
        <taxon>Bacteroidia</taxon>
        <taxon>Bacteroidales</taxon>
        <taxon>Prevotellaceae</taxon>
        <taxon>Prevotella</taxon>
    </lineage>
</organism>
<proteinExistence type="predicted"/>
<keyword evidence="2" id="KW-1185">Reference proteome</keyword>
<dbReference type="PATRIC" id="fig|908937.9.peg.202"/>
<evidence type="ECO:0000313" key="2">
    <source>
        <dbReference type="Proteomes" id="UP000010862"/>
    </source>
</evidence>
<dbReference type="InterPro" id="IPR022208">
    <property type="entry name" value="DUF3737"/>
</dbReference>
<dbReference type="KEGG" id="pdt:Prede_0192"/>
<accession>L0J7T7</accession>
<dbReference type="Proteomes" id="UP000010862">
    <property type="component" value="Chromosome 1"/>
</dbReference>
<name>L0J7T7_PREDD</name>
<dbReference type="SUPFAM" id="SSF51126">
    <property type="entry name" value="Pectin lyase-like"/>
    <property type="match status" value="1"/>
</dbReference>
<gene>
    <name evidence="1" type="ordered locus">Prede_0192</name>
</gene>
<dbReference type="AlphaFoldDB" id="L0J7T7"/>
<dbReference type="Pfam" id="PF12541">
    <property type="entry name" value="DUF3737"/>
    <property type="match status" value="1"/>
</dbReference>
<dbReference type="HOGENOM" id="CLU_065086_0_0_10"/>
<evidence type="ECO:0008006" key="3">
    <source>
        <dbReference type="Google" id="ProtNLM"/>
    </source>
</evidence>
<dbReference type="InterPro" id="IPR011050">
    <property type="entry name" value="Pectin_lyase_fold/virulence"/>
</dbReference>